<organism evidence="2 3">
    <name type="scientific">Botryobasidium botryosum (strain FD-172 SS1)</name>
    <dbReference type="NCBI Taxonomy" id="930990"/>
    <lineage>
        <taxon>Eukaryota</taxon>
        <taxon>Fungi</taxon>
        <taxon>Dikarya</taxon>
        <taxon>Basidiomycota</taxon>
        <taxon>Agaricomycotina</taxon>
        <taxon>Agaricomycetes</taxon>
        <taxon>Cantharellales</taxon>
        <taxon>Botryobasidiaceae</taxon>
        <taxon>Botryobasidium</taxon>
    </lineage>
</organism>
<feature type="transmembrane region" description="Helical" evidence="1">
    <location>
        <begin position="119"/>
        <end position="136"/>
    </location>
</feature>
<accession>A0A067MSQ1</accession>
<gene>
    <name evidence="2" type="ORF">BOTBODRAFT_335651</name>
</gene>
<dbReference type="EMBL" id="KL198036">
    <property type="protein sequence ID" value="KDQ14616.1"/>
    <property type="molecule type" value="Genomic_DNA"/>
</dbReference>
<evidence type="ECO:0000256" key="1">
    <source>
        <dbReference type="SAM" id="Phobius"/>
    </source>
</evidence>
<evidence type="ECO:0000313" key="3">
    <source>
        <dbReference type="Proteomes" id="UP000027195"/>
    </source>
</evidence>
<name>A0A067MSQ1_BOTB1</name>
<dbReference type="InParanoid" id="A0A067MSQ1"/>
<protein>
    <submittedName>
        <fullName evidence="2">Uncharacterized protein</fullName>
    </submittedName>
</protein>
<keyword evidence="1" id="KW-1133">Transmembrane helix</keyword>
<dbReference type="Proteomes" id="UP000027195">
    <property type="component" value="Unassembled WGS sequence"/>
</dbReference>
<dbReference type="HOGENOM" id="CLU_1777131_0_0_1"/>
<proteinExistence type="predicted"/>
<keyword evidence="1" id="KW-0472">Membrane</keyword>
<evidence type="ECO:0000313" key="2">
    <source>
        <dbReference type="EMBL" id="KDQ14616.1"/>
    </source>
</evidence>
<feature type="transmembrane region" description="Helical" evidence="1">
    <location>
        <begin position="54"/>
        <end position="72"/>
    </location>
</feature>
<keyword evidence="1" id="KW-0812">Transmembrane</keyword>
<keyword evidence="3" id="KW-1185">Reference proteome</keyword>
<dbReference type="AlphaFoldDB" id="A0A067MSQ1"/>
<reference evidence="3" key="1">
    <citation type="journal article" date="2014" name="Proc. Natl. Acad. Sci. U.S.A.">
        <title>Extensive sampling of basidiomycete genomes demonstrates inadequacy of the white-rot/brown-rot paradigm for wood decay fungi.</title>
        <authorList>
            <person name="Riley R."/>
            <person name="Salamov A.A."/>
            <person name="Brown D.W."/>
            <person name="Nagy L.G."/>
            <person name="Floudas D."/>
            <person name="Held B.W."/>
            <person name="Levasseur A."/>
            <person name="Lombard V."/>
            <person name="Morin E."/>
            <person name="Otillar R."/>
            <person name="Lindquist E.A."/>
            <person name="Sun H."/>
            <person name="LaButti K.M."/>
            <person name="Schmutz J."/>
            <person name="Jabbour D."/>
            <person name="Luo H."/>
            <person name="Baker S.E."/>
            <person name="Pisabarro A.G."/>
            <person name="Walton J.D."/>
            <person name="Blanchette R.A."/>
            <person name="Henrissat B."/>
            <person name="Martin F."/>
            <person name="Cullen D."/>
            <person name="Hibbett D.S."/>
            <person name="Grigoriev I.V."/>
        </authorList>
    </citation>
    <scope>NUCLEOTIDE SEQUENCE [LARGE SCALE GENOMIC DNA]</scope>
    <source>
        <strain evidence="3">FD-172 SS1</strain>
    </source>
</reference>
<sequence>MHSRLTSNSPPPTRASTTITVFASILNPTATFTTAPTRSTGSSRTSISRLLRCFFQRLVLVSPLWFFIAYIHRNQISQAKRDVEVLTFRRCLVPHCVLSFSLYLSLQGAPLLRRAAVSWLILLILYCSLPLLLAYQPTYSLPVAAR</sequence>